<dbReference type="SMART" id="SM01375">
    <property type="entry name" value="Dynein_light"/>
    <property type="match status" value="1"/>
</dbReference>
<dbReference type="GO" id="GO:0045505">
    <property type="term" value="F:dynein intermediate chain binding"/>
    <property type="evidence" value="ECO:0007669"/>
    <property type="project" value="TreeGrafter"/>
</dbReference>
<dbReference type="Pfam" id="PF01221">
    <property type="entry name" value="Dynein_light"/>
    <property type="match status" value="1"/>
</dbReference>
<feature type="transmembrane region" description="Helical" evidence="1">
    <location>
        <begin position="205"/>
        <end position="229"/>
    </location>
</feature>
<keyword evidence="1" id="KW-0812">Transmembrane</keyword>
<dbReference type="Proteomes" id="UP000807504">
    <property type="component" value="Unassembled WGS sequence"/>
</dbReference>
<dbReference type="GO" id="GO:0005868">
    <property type="term" value="C:cytoplasmic dynein complex"/>
    <property type="evidence" value="ECO:0007669"/>
    <property type="project" value="TreeGrafter"/>
</dbReference>
<dbReference type="GO" id="GO:0007017">
    <property type="term" value="P:microtubule-based process"/>
    <property type="evidence" value="ECO:0007669"/>
    <property type="project" value="InterPro"/>
</dbReference>
<protein>
    <submittedName>
        <fullName evidence="2">Dynein light chain LC6 like protein</fullName>
    </submittedName>
</protein>
<dbReference type="OMA" id="IVCHYAM"/>
<reference evidence="2" key="2">
    <citation type="submission" date="2020-06" db="EMBL/GenBank/DDBJ databases">
        <authorList>
            <person name="Sheffer M."/>
        </authorList>
    </citation>
    <scope>NUCLEOTIDE SEQUENCE</scope>
</reference>
<dbReference type="InterPro" id="IPR037177">
    <property type="entry name" value="DLC_sf"/>
</dbReference>
<name>A0A8T0EJD7_ARGBR</name>
<dbReference type="OrthoDB" id="10033309at2759"/>
<evidence type="ECO:0000313" key="2">
    <source>
        <dbReference type="EMBL" id="KAF8774032.1"/>
    </source>
</evidence>
<dbReference type="PANTHER" id="PTHR11886">
    <property type="entry name" value="DYNEIN LIGHT CHAIN"/>
    <property type="match status" value="1"/>
</dbReference>
<feature type="transmembrane region" description="Helical" evidence="1">
    <location>
        <begin position="100"/>
        <end position="118"/>
    </location>
</feature>
<keyword evidence="3" id="KW-1185">Reference proteome</keyword>
<gene>
    <name evidence="2" type="ORF">HNY73_016633</name>
</gene>
<keyword evidence="1" id="KW-0472">Membrane</keyword>
<sequence length="388" mass="43808">MVHMRSCSGFTDLKSGSIIVCHYAMGLSFMALILLTCRLHEIDREVGYLQAVLTDWFPPTPPQQQQNDVTTVAPTVNRHLNLLQEELTQFYLPELQSSRITLLLSVVFVAIYICSWWWMAFAIKQVSQGGSVSLKTVLLLAVFAAVDIAASTGFVLLRLIMYIRRDRFYPNALKPLSAQTESDQMAAYTALRLITIKSSCGNADILVTVVVGFLTVLRIYSVVCVASFYKKAKSGSRDIFQKEITGSCDTSDRTESIKDFDEYAPKSLIIDYAKKSNHTAHRDRSRRSSMVAQSTLPPDDDMAELKIQASDMPIDMQRAALNAASQAIRIYSTEKHIAESIKQDFDQLYHPTWHCIVGRNWGSCVTHSKLCYIRMSYKDMTIMLYRST</sequence>
<dbReference type="InterPro" id="IPR001372">
    <property type="entry name" value="Dynein_light_chain_typ-1/2"/>
</dbReference>
<feature type="transmembrane region" description="Helical" evidence="1">
    <location>
        <begin position="15"/>
        <end position="35"/>
    </location>
</feature>
<evidence type="ECO:0000313" key="3">
    <source>
        <dbReference type="Proteomes" id="UP000807504"/>
    </source>
</evidence>
<reference evidence="2" key="1">
    <citation type="journal article" date="2020" name="bioRxiv">
        <title>Chromosome-level reference genome of the European wasp spider Argiope bruennichi: a resource for studies on range expansion and evolutionary adaptation.</title>
        <authorList>
            <person name="Sheffer M.M."/>
            <person name="Hoppe A."/>
            <person name="Krehenwinkel H."/>
            <person name="Uhl G."/>
            <person name="Kuss A.W."/>
            <person name="Jensen L."/>
            <person name="Jensen C."/>
            <person name="Gillespie R.G."/>
            <person name="Hoff K.J."/>
            <person name="Prost S."/>
        </authorList>
    </citation>
    <scope>NUCLEOTIDE SEQUENCE</scope>
</reference>
<proteinExistence type="predicted"/>
<organism evidence="2 3">
    <name type="scientific">Argiope bruennichi</name>
    <name type="common">Wasp spider</name>
    <name type="synonym">Aranea bruennichi</name>
    <dbReference type="NCBI Taxonomy" id="94029"/>
    <lineage>
        <taxon>Eukaryota</taxon>
        <taxon>Metazoa</taxon>
        <taxon>Ecdysozoa</taxon>
        <taxon>Arthropoda</taxon>
        <taxon>Chelicerata</taxon>
        <taxon>Arachnida</taxon>
        <taxon>Araneae</taxon>
        <taxon>Araneomorphae</taxon>
        <taxon>Entelegynae</taxon>
        <taxon>Araneoidea</taxon>
        <taxon>Araneidae</taxon>
        <taxon>Argiope</taxon>
    </lineage>
</organism>
<dbReference type="EMBL" id="JABXBU010002227">
    <property type="protein sequence ID" value="KAF8774032.1"/>
    <property type="molecule type" value="Genomic_DNA"/>
</dbReference>
<feature type="transmembrane region" description="Helical" evidence="1">
    <location>
        <begin position="138"/>
        <end position="160"/>
    </location>
</feature>
<comment type="caution">
    <text evidence="2">The sequence shown here is derived from an EMBL/GenBank/DDBJ whole genome shotgun (WGS) entry which is preliminary data.</text>
</comment>
<dbReference type="PANTHER" id="PTHR11886:SF35">
    <property type="entry name" value="DYNEIN LIGHT CHAIN"/>
    <property type="match status" value="1"/>
</dbReference>
<dbReference type="Gene3D" id="3.30.740.10">
    <property type="entry name" value="Protein Inhibitor Of Neuronal Nitric Oxide Synthase"/>
    <property type="match status" value="1"/>
</dbReference>
<dbReference type="FunFam" id="3.30.740.10:FF:000006">
    <property type="entry name" value="Dynein light chain"/>
    <property type="match status" value="1"/>
</dbReference>
<dbReference type="AlphaFoldDB" id="A0A8T0EJD7"/>
<dbReference type="SUPFAM" id="SSF54648">
    <property type="entry name" value="DLC"/>
    <property type="match status" value="1"/>
</dbReference>
<evidence type="ECO:0000256" key="1">
    <source>
        <dbReference type="SAM" id="Phobius"/>
    </source>
</evidence>
<accession>A0A8T0EJD7</accession>
<keyword evidence="1" id="KW-1133">Transmembrane helix</keyword>